<keyword evidence="1" id="KW-0694">RNA-binding</keyword>
<proteinExistence type="predicted"/>
<evidence type="ECO:0000313" key="5">
    <source>
        <dbReference type="Proteomes" id="UP000574769"/>
    </source>
</evidence>
<evidence type="ECO:0000313" key="4">
    <source>
        <dbReference type="EMBL" id="MBB4619369.1"/>
    </source>
</evidence>
<dbReference type="SMART" id="SM00363">
    <property type="entry name" value="S4"/>
    <property type="match status" value="1"/>
</dbReference>
<dbReference type="InterPro" id="IPR036986">
    <property type="entry name" value="S4_RNA-bd_sf"/>
</dbReference>
<dbReference type="Pfam" id="PF01479">
    <property type="entry name" value="S4"/>
    <property type="match status" value="1"/>
</dbReference>
<dbReference type="AlphaFoldDB" id="A0A7W7EZQ3"/>
<evidence type="ECO:0000259" key="3">
    <source>
        <dbReference type="SMART" id="SM00363"/>
    </source>
</evidence>
<dbReference type="InterPro" id="IPR002942">
    <property type="entry name" value="S4_RNA-bd"/>
</dbReference>
<dbReference type="Proteomes" id="UP000574769">
    <property type="component" value="Unassembled WGS sequence"/>
</dbReference>
<gene>
    <name evidence="4" type="ORF">GGQ96_003522</name>
</gene>
<evidence type="ECO:0000256" key="1">
    <source>
        <dbReference type="PROSITE-ProRule" id="PRU00182"/>
    </source>
</evidence>
<dbReference type="PROSITE" id="PS50889">
    <property type="entry name" value="S4"/>
    <property type="match status" value="1"/>
</dbReference>
<name>A0A7W7EZQ3_9SPHN</name>
<keyword evidence="4" id="KW-0346">Stress response</keyword>
<dbReference type="RefSeq" id="WP_184116690.1">
    <property type="nucleotide sequence ID" value="NZ_JACHNY010000009.1"/>
</dbReference>
<organism evidence="4 5">
    <name type="scientific">Sphingomonas abaci</name>
    <dbReference type="NCBI Taxonomy" id="237611"/>
    <lineage>
        <taxon>Bacteria</taxon>
        <taxon>Pseudomonadati</taxon>
        <taxon>Pseudomonadota</taxon>
        <taxon>Alphaproteobacteria</taxon>
        <taxon>Sphingomonadales</taxon>
        <taxon>Sphingomonadaceae</taxon>
        <taxon>Sphingomonas</taxon>
    </lineage>
</organism>
<feature type="region of interest" description="Disordered" evidence="2">
    <location>
        <begin position="74"/>
        <end position="111"/>
    </location>
</feature>
<evidence type="ECO:0000256" key="2">
    <source>
        <dbReference type="SAM" id="MobiDB-lite"/>
    </source>
</evidence>
<comment type="caution">
    <text evidence="4">The sequence shown here is derived from an EMBL/GenBank/DDBJ whole genome shotgun (WGS) entry which is preliminary data.</text>
</comment>
<dbReference type="SUPFAM" id="SSF55174">
    <property type="entry name" value="Alpha-L RNA-binding motif"/>
    <property type="match status" value="1"/>
</dbReference>
<dbReference type="Gene3D" id="3.10.290.10">
    <property type="entry name" value="RNA-binding S4 domain"/>
    <property type="match status" value="1"/>
</dbReference>
<dbReference type="GO" id="GO:0003723">
    <property type="term" value="F:RNA binding"/>
    <property type="evidence" value="ECO:0007669"/>
    <property type="project" value="UniProtKB-KW"/>
</dbReference>
<keyword evidence="5" id="KW-1185">Reference proteome</keyword>
<reference evidence="4 5" key="1">
    <citation type="submission" date="2020-08" db="EMBL/GenBank/DDBJ databases">
        <title>Genomic Encyclopedia of Type Strains, Phase IV (KMG-IV): sequencing the most valuable type-strain genomes for metagenomic binning, comparative biology and taxonomic classification.</title>
        <authorList>
            <person name="Goeker M."/>
        </authorList>
    </citation>
    <scope>NUCLEOTIDE SEQUENCE [LARGE SCALE GENOMIC DNA]</scope>
    <source>
        <strain evidence="4 5">DSM 15867</strain>
    </source>
</reference>
<accession>A0A7W7EZQ3</accession>
<sequence length="111" mass="12154">MGDKGVGTAMRVDRFLWWARLAKTRSAAQAMAETGRMRIDGRTIDRAHCPVRPGNILTFAAYGQVRVVRIDALPGRRGPPAEARESYTELTSGGSPDPREAANVSQQDELD</sequence>
<dbReference type="EMBL" id="JACHNY010000009">
    <property type="protein sequence ID" value="MBB4619369.1"/>
    <property type="molecule type" value="Genomic_DNA"/>
</dbReference>
<protein>
    <submittedName>
        <fullName evidence="4">Ribosome-associated heat shock protein Hsp15</fullName>
    </submittedName>
</protein>
<feature type="domain" description="RNA-binding S4" evidence="3">
    <location>
        <begin position="10"/>
        <end position="74"/>
    </location>
</feature>
<dbReference type="CDD" id="cd00165">
    <property type="entry name" value="S4"/>
    <property type="match status" value="1"/>
</dbReference>